<dbReference type="Proteomes" id="UP000034508">
    <property type="component" value="Unassembled WGS sequence"/>
</dbReference>
<sequence length="83" mass="9806">MEKEKIIKKIKQIKAIALRDSKDKTVLVEVKFLKIHPLYKKRYFSNRKMLVHTESEVKAGQTVLISETRPISRKKAWKVVEVK</sequence>
<dbReference type="GO" id="GO:0003735">
    <property type="term" value="F:structural constituent of ribosome"/>
    <property type="evidence" value="ECO:0007669"/>
    <property type="project" value="InterPro"/>
</dbReference>
<dbReference type="Gene3D" id="2.40.50.140">
    <property type="entry name" value="Nucleic acid-binding proteins"/>
    <property type="match status" value="1"/>
</dbReference>
<dbReference type="AlphaFoldDB" id="A0A0G0FGK3"/>
<gene>
    <name evidence="4" type="ORF">US31_C0007G0009</name>
</gene>
<accession>A0A0G0FGK3</accession>
<dbReference type="InterPro" id="IPR000266">
    <property type="entry name" value="Ribosomal_uS17"/>
</dbReference>
<reference evidence="4 5" key="1">
    <citation type="journal article" date="2015" name="Nature">
        <title>rRNA introns, odd ribosomes, and small enigmatic genomes across a large radiation of phyla.</title>
        <authorList>
            <person name="Brown C.T."/>
            <person name="Hug L.A."/>
            <person name="Thomas B.C."/>
            <person name="Sharon I."/>
            <person name="Castelle C.J."/>
            <person name="Singh A."/>
            <person name="Wilkins M.J."/>
            <person name="Williams K.H."/>
            <person name="Banfield J.F."/>
        </authorList>
    </citation>
    <scope>NUCLEOTIDE SEQUENCE [LARGE SCALE GENOMIC DNA]</scope>
</reference>
<evidence type="ECO:0000256" key="2">
    <source>
        <dbReference type="ARBA" id="ARBA00022980"/>
    </source>
</evidence>
<evidence type="ECO:0000313" key="4">
    <source>
        <dbReference type="EMBL" id="KKQ18203.1"/>
    </source>
</evidence>
<dbReference type="GO" id="GO:0006412">
    <property type="term" value="P:translation"/>
    <property type="evidence" value="ECO:0007669"/>
    <property type="project" value="InterPro"/>
</dbReference>
<evidence type="ECO:0000256" key="3">
    <source>
        <dbReference type="ARBA" id="ARBA00023274"/>
    </source>
</evidence>
<keyword evidence="3" id="KW-0687">Ribonucleoprotein</keyword>
<comment type="similarity">
    <text evidence="1">Belongs to the universal ribosomal protein uS17 family.</text>
</comment>
<evidence type="ECO:0000313" key="5">
    <source>
        <dbReference type="Proteomes" id="UP000034508"/>
    </source>
</evidence>
<name>A0A0G0FGK3_9BACT</name>
<dbReference type="GO" id="GO:0022627">
    <property type="term" value="C:cytosolic small ribosomal subunit"/>
    <property type="evidence" value="ECO:0007669"/>
    <property type="project" value="TreeGrafter"/>
</dbReference>
<dbReference type="Pfam" id="PF00366">
    <property type="entry name" value="Ribosomal_S17"/>
    <property type="match status" value="1"/>
</dbReference>
<organism evidence="4 5">
    <name type="scientific">Berkelbacteria bacterium GW2011_GWA1_36_9</name>
    <dbReference type="NCBI Taxonomy" id="1618331"/>
    <lineage>
        <taxon>Bacteria</taxon>
        <taxon>Candidatus Berkelbacteria</taxon>
    </lineage>
</organism>
<dbReference type="EMBL" id="LBSM01000007">
    <property type="protein sequence ID" value="KKQ18203.1"/>
    <property type="molecule type" value="Genomic_DNA"/>
</dbReference>
<dbReference type="SUPFAM" id="SSF50249">
    <property type="entry name" value="Nucleic acid-binding proteins"/>
    <property type="match status" value="1"/>
</dbReference>
<evidence type="ECO:0000256" key="1">
    <source>
        <dbReference type="ARBA" id="ARBA00010254"/>
    </source>
</evidence>
<dbReference type="PANTHER" id="PTHR10744">
    <property type="entry name" value="40S RIBOSOMAL PROTEIN S11 FAMILY MEMBER"/>
    <property type="match status" value="1"/>
</dbReference>
<proteinExistence type="inferred from homology"/>
<comment type="caution">
    <text evidence="4">The sequence shown here is derived from an EMBL/GenBank/DDBJ whole genome shotgun (WGS) entry which is preliminary data.</text>
</comment>
<dbReference type="PRINTS" id="PR00973">
    <property type="entry name" value="RIBOSOMALS17"/>
</dbReference>
<protein>
    <submittedName>
        <fullName evidence="4">30S ribosomal protein S17</fullName>
    </submittedName>
</protein>
<keyword evidence="2 4" id="KW-0689">Ribosomal protein</keyword>
<dbReference type="PANTHER" id="PTHR10744:SF1">
    <property type="entry name" value="SMALL RIBOSOMAL SUBUNIT PROTEIN US17M"/>
    <property type="match status" value="1"/>
</dbReference>
<dbReference type="InterPro" id="IPR012340">
    <property type="entry name" value="NA-bd_OB-fold"/>
</dbReference>
<dbReference type="CDD" id="cd00364">
    <property type="entry name" value="Ribosomal_uS17"/>
    <property type="match status" value="1"/>
</dbReference>